<dbReference type="InterPro" id="IPR005548">
    <property type="entry name" value="Cell_div_FtsQ/DivIB_C"/>
</dbReference>
<dbReference type="HAMAP" id="MF_00911">
    <property type="entry name" value="FtsQ_subfam"/>
    <property type="match status" value="1"/>
</dbReference>
<keyword evidence="5 9" id="KW-0812">Transmembrane</keyword>
<name>A0AAX2J4D6_KINKI</name>
<keyword evidence="6 9" id="KW-1133">Transmembrane helix</keyword>
<dbReference type="GO" id="GO:0043093">
    <property type="term" value="P:FtsZ-dependent cytokinesis"/>
    <property type="evidence" value="ECO:0007669"/>
    <property type="project" value="UniProtKB-UniRule"/>
</dbReference>
<dbReference type="PROSITE" id="PS51779">
    <property type="entry name" value="POTRA"/>
    <property type="match status" value="1"/>
</dbReference>
<dbReference type="InterPro" id="IPR045335">
    <property type="entry name" value="FtsQ_C_sf"/>
</dbReference>
<dbReference type="PANTHER" id="PTHR35851:SF1">
    <property type="entry name" value="CELL DIVISION PROTEIN FTSQ"/>
    <property type="match status" value="1"/>
</dbReference>
<dbReference type="EMBL" id="LS483426">
    <property type="protein sequence ID" value="SQH24889.1"/>
    <property type="molecule type" value="Genomic_DNA"/>
</dbReference>
<comment type="similarity">
    <text evidence="9">Belongs to the FtsQ/DivIB family. FtsQ subfamily.</text>
</comment>
<keyword evidence="2 9" id="KW-1003">Cell membrane</keyword>
<dbReference type="Pfam" id="PF03799">
    <property type="entry name" value="FtsQ_DivIB_C"/>
    <property type="match status" value="1"/>
</dbReference>
<evidence type="ECO:0000256" key="7">
    <source>
        <dbReference type="ARBA" id="ARBA00023136"/>
    </source>
</evidence>
<dbReference type="Gene3D" id="3.40.50.11690">
    <property type="entry name" value="Cell division protein FtsQ/DivIB"/>
    <property type="match status" value="1"/>
</dbReference>
<dbReference type="RefSeq" id="WP_003785705.1">
    <property type="nucleotide sequence ID" value="NZ_CP091518.1"/>
</dbReference>
<keyword evidence="3 9" id="KW-0997">Cell inner membrane</keyword>
<feature type="domain" description="POTRA" evidence="10">
    <location>
        <begin position="29"/>
        <end position="101"/>
    </location>
</feature>
<sequence>MKFLKYAIYLSYLLILWAIGTYIVQHPYFQIANISIVNQQGSWTNANQTQVFQAVLPHLTGSFFNINVQAAQKAALQVPWVAHAKVNRVSPSTIEVQIEEYQVAARWLNQGYRAGLVTPAGQIFQAETEQKIVELDSPPAELPNMLHQYMLINAQLKPLRLEVERLKYDERGAWTLRLNNGVEVRLGKDQVHSRINRFTQYWVRDLNTLAPYLDYVDMRYPDAFSIRLNEDAPKEMNPVAAMTSGDPAKTIN</sequence>
<keyword evidence="8 9" id="KW-0131">Cell cycle</keyword>
<dbReference type="Pfam" id="PF08478">
    <property type="entry name" value="POTRA_1"/>
    <property type="match status" value="1"/>
</dbReference>
<dbReference type="PANTHER" id="PTHR35851">
    <property type="entry name" value="CELL DIVISION PROTEIN FTSQ"/>
    <property type="match status" value="1"/>
</dbReference>
<dbReference type="GO" id="GO:0005886">
    <property type="term" value="C:plasma membrane"/>
    <property type="evidence" value="ECO:0007669"/>
    <property type="project" value="UniProtKB-SubCell"/>
</dbReference>
<dbReference type="GeneID" id="93262383"/>
<comment type="subcellular location">
    <subcellularLocation>
        <location evidence="9">Cell inner membrane</location>
        <topology evidence="9">Single-pass type II membrane protein</topology>
    </subcellularLocation>
    <subcellularLocation>
        <location evidence="1">Membrane</location>
    </subcellularLocation>
    <text evidence="9">Localizes to the division septum.</text>
</comment>
<dbReference type="InterPro" id="IPR013685">
    <property type="entry name" value="POTRA_FtsQ_type"/>
</dbReference>
<evidence type="ECO:0000256" key="4">
    <source>
        <dbReference type="ARBA" id="ARBA00022618"/>
    </source>
</evidence>
<proteinExistence type="inferred from homology"/>
<evidence type="ECO:0000256" key="9">
    <source>
        <dbReference type="HAMAP-Rule" id="MF_00911"/>
    </source>
</evidence>
<evidence type="ECO:0000256" key="1">
    <source>
        <dbReference type="ARBA" id="ARBA00004370"/>
    </source>
</evidence>
<dbReference type="InterPro" id="IPR026579">
    <property type="entry name" value="FtsQ"/>
</dbReference>
<comment type="function">
    <text evidence="9">Essential cell division protein. May link together the upstream cell division proteins, which are predominantly cytoplasmic, with the downstream cell division proteins, which are predominantly periplasmic. May control correct divisome assembly.</text>
</comment>
<evidence type="ECO:0000256" key="6">
    <source>
        <dbReference type="ARBA" id="ARBA00022989"/>
    </source>
</evidence>
<evidence type="ECO:0000313" key="11">
    <source>
        <dbReference type="EMBL" id="SQH24889.1"/>
    </source>
</evidence>
<dbReference type="Proteomes" id="UP000248598">
    <property type="component" value="Chromosome 1"/>
</dbReference>
<dbReference type="InterPro" id="IPR034746">
    <property type="entry name" value="POTRA"/>
</dbReference>
<keyword evidence="7 9" id="KW-0472">Membrane</keyword>
<evidence type="ECO:0000256" key="8">
    <source>
        <dbReference type="ARBA" id="ARBA00023306"/>
    </source>
</evidence>
<reference evidence="11 12" key="1">
    <citation type="submission" date="2018-06" db="EMBL/GenBank/DDBJ databases">
        <authorList>
            <consortium name="Pathogen Informatics"/>
            <person name="Doyle S."/>
        </authorList>
    </citation>
    <scope>NUCLEOTIDE SEQUENCE [LARGE SCALE GENOMIC DNA]</scope>
    <source>
        <strain evidence="11 12">NCTC10529</strain>
    </source>
</reference>
<dbReference type="AlphaFoldDB" id="A0AAX2J4D6"/>
<protein>
    <recommendedName>
        <fullName evidence="9">Cell division protein FtsQ</fullName>
    </recommendedName>
</protein>
<comment type="subunit">
    <text evidence="9">Part of a complex composed of FtsB, FtsL and FtsQ.</text>
</comment>
<evidence type="ECO:0000256" key="2">
    <source>
        <dbReference type="ARBA" id="ARBA00022475"/>
    </source>
</evidence>
<dbReference type="GO" id="GO:0032153">
    <property type="term" value="C:cell division site"/>
    <property type="evidence" value="ECO:0007669"/>
    <property type="project" value="UniProtKB-UniRule"/>
</dbReference>
<feature type="transmembrane region" description="Helical" evidence="9">
    <location>
        <begin position="6"/>
        <end position="24"/>
    </location>
</feature>
<evidence type="ECO:0000259" key="10">
    <source>
        <dbReference type="PROSITE" id="PS51779"/>
    </source>
</evidence>
<evidence type="ECO:0000256" key="3">
    <source>
        <dbReference type="ARBA" id="ARBA00022519"/>
    </source>
</evidence>
<keyword evidence="4 9" id="KW-0132">Cell division</keyword>
<evidence type="ECO:0000313" key="12">
    <source>
        <dbReference type="Proteomes" id="UP000248598"/>
    </source>
</evidence>
<dbReference type="Gene3D" id="3.10.20.310">
    <property type="entry name" value="membrane protein fhac"/>
    <property type="match status" value="1"/>
</dbReference>
<organism evidence="11 12">
    <name type="scientific">Kingella kingae</name>
    <dbReference type="NCBI Taxonomy" id="504"/>
    <lineage>
        <taxon>Bacteria</taxon>
        <taxon>Pseudomonadati</taxon>
        <taxon>Pseudomonadota</taxon>
        <taxon>Betaproteobacteria</taxon>
        <taxon>Neisseriales</taxon>
        <taxon>Neisseriaceae</taxon>
        <taxon>Kingella</taxon>
    </lineage>
</organism>
<gene>
    <name evidence="9 11" type="primary">ftsQ</name>
    <name evidence="11" type="ORF">NCTC10529_01084</name>
</gene>
<accession>A0AAX2J4D6</accession>
<dbReference type="GO" id="GO:0090529">
    <property type="term" value="P:cell septum assembly"/>
    <property type="evidence" value="ECO:0007669"/>
    <property type="project" value="InterPro"/>
</dbReference>
<evidence type="ECO:0000256" key="5">
    <source>
        <dbReference type="ARBA" id="ARBA00022692"/>
    </source>
</evidence>